<dbReference type="PRINTS" id="PR00877">
    <property type="entry name" value="MTPLANTPEC"/>
</dbReference>
<dbReference type="KEGG" id="nnu:109115154"/>
<sequence>MADGGVNVGSCNDRCGCPSPCIGGQSCRCNPSASSGDPEMQHMRCSCGAHCGCNPCTCTKAEAGTGKAFCRCGEGCTCVTCAS</sequence>
<dbReference type="STRING" id="4432.A0A1U8Q8L4"/>
<comment type="similarity">
    <text evidence="1">Belongs to the metallothionein superfamily. Type 15 family.</text>
</comment>
<keyword evidence="4" id="KW-1185">Reference proteome</keyword>
<evidence type="ECO:0000313" key="5">
    <source>
        <dbReference type="RefSeq" id="XP_019054386.1"/>
    </source>
</evidence>
<dbReference type="RefSeq" id="XP_019054386.1">
    <property type="nucleotide sequence ID" value="XM_019198841.1"/>
</dbReference>
<evidence type="ECO:0000256" key="1">
    <source>
        <dbReference type="ARBA" id="ARBA00005802"/>
    </source>
</evidence>
<dbReference type="PANTHER" id="PTHR48198:SF1">
    <property type="entry name" value="METALLOTHIONEIN-LIKE PROTEIN 4A-RELATED"/>
    <property type="match status" value="1"/>
</dbReference>
<dbReference type="AlphaFoldDB" id="A0A1U8Q8L4"/>
<organism evidence="4 5">
    <name type="scientific">Nelumbo nucifera</name>
    <name type="common">Sacred lotus</name>
    <dbReference type="NCBI Taxonomy" id="4432"/>
    <lineage>
        <taxon>Eukaryota</taxon>
        <taxon>Viridiplantae</taxon>
        <taxon>Streptophyta</taxon>
        <taxon>Embryophyta</taxon>
        <taxon>Tracheophyta</taxon>
        <taxon>Spermatophyta</taxon>
        <taxon>Magnoliopsida</taxon>
        <taxon>Proteales</taxon>
        <taxon>Nelumbonaceae</taxon>
        <taxon>Nelumbo</taxon>
    </lineage>
</organism>
<dbReference type="Proteomes" id="UP000189703">
    <property type="component" value="Unplaced"/>
</dbReference>
<dbReference type="OrthoDB" id="1929463at2759"/>
<proteinExistence type="inferred from homology"/>
<evidence type="ECO:0000256" key="3">
    <source>
        <dbReference type="ARBA" id="ARBA00022851"/>
    </source>
</evidence>
<dbReference type="OMA" id="NCNCASC"/>
<keyword evidence="3" id="KW-0480">Metal-thiolate cluster</keyword>
<dbReference type="Pfam" id="PF02068">
    <property type="entry name" value="Metallothio_PEC"/>
    <property type="match status" value="1"/>
</dbReference>
<protein>
    <submittedName>
        <fullName evidence="5">Metallothionein-like protein 4B</fullName>
    </submittedName>
</protein>
<dbReference type="PANTHER" id="PTHR48198">
    <property type="entry name" value="EC PROTEIN HOMOLOG"/>
    <property type="match status" value="1"/>
</dbReference>
<keyword evidence="2" id="KW-0479">Metal-binding</keyword>
<evidence type="ECO:0000313" key="4">
    <source>
        <dbReference type="Proteomes" id="UP000189703"/>
    </source>
</evidence>
<name>A0A1U8Q8L4_NELNU</name>
<accession>A0A1U8Q8L4</accession>
<dbReference type="GO" id="GO:0008270">
    <property type="term" value="F:zinc ion binding"/>
    <property type="evidence" value="ECO:0007669"/>
    <property type="project" value="InterPro"/>
</dbReference>
<reference evidence="5" key="1">
    <citation type="submission" date="2025-08" db="UniProtKB">
        <authorList>
            <consortium name="RefSeq"/>
        </authorList>
    </citation>
    <scope>IDENTIFICATION</scope>
</reference>
<gene>
    <name evidence="5" type="primary">LOC109115154</name>
</gene>
<evidence type="ECO:0000256" key="2">
    <source>
        <dbReference type="ARBA" id="ARBA00022723"/>
    </source>
</evidence>
<dbReference type="InterPro" id="IPR000316">
    <property type="entry name" value="Metallthion_15"/>
</dbReference>
<dbReference type="GO" id="GO:0006829">
    <property type="term" value="P:zinc ion transport"/>
    <property type="evidence" value="ECO:0000318"/>
    <property type="project" value="GO_Central"/>
</dbReference>
<dbReference type="GeneID" id="109115154"/>